<dbReference type="BMRB" id="A0A396GSL0"/>
<keyword evidence="1" id="KW-0472">Membrane</keyword>
<organism evidence="3 4">
    <name type="scientific">Medicago truncatula</name>
    <name type="common">Barrel medic</name>
    <name type="synonym">Medicago tribuloides</name>
    <dbReference type="NCBI Taxonomy" id="3880"/>
    <lineage>
        <taxon>Eukaryota</taxon>
        <taxon>Viridiplantae</taxon>
        <taxon>Streptophyta</taxon>
        <taxon>Embryophyta</taxon>
        <taxon>Tracheophyta</taxon>
        <taxon>Spermatophyta</taxon>
        <taxon>Magnoliopsida</taxon>
        <taxon>eudicotyledons</taxon>
        <taxon>Gunneridae</taxon>
        <taxon>Pentapetalae</taxon>
        <taxon>rosids</taxon>
        <taxon>fabids</taxon>
        <taxon>Fabales</taxon>
        <taxon>Fabaceae</taxon>
        <taxon>Papilionoideae</taxon>
        <taxon>50 kb inversion clade</taxon>
        <taxon>NPAAA clade</taxon>
        <taxon>Hologalegina</taxon>
        <taxon>IRL clade</taxon>
        <taxon>Trifolieae</taxon>
        <taxon>Medicago</taxon>
    </lineage>
</organism>
<evidence type="ECO:0007829" key="5">
    <source>
        <dbReference type="PDB" id="6U6G"/>
    </source>
</evidence>
<proteinExistence type="evidence at protein level"/>
<comment type="caution">
    <text evidence="3">The sequence shown here is derived from an EMBL/GenBank/DDBJ whole genome shotgun (WGS) entry which is preliminary data.</text>
</comment>
<feature type="transmembrane region" description="Helical" evidence="1">
    <location>
        <begin position="12"/>
        <end position="35"/>
    </location>
</feature>
<dbReference type="DisProt" id="DP03724"/>
<reference evidence="5" key="2">
    <citation type="journal article" date="2020" name="Proc. Natl. Acad. Sci. U.S.A.">
        <title>Antifungal symbiotic peptide NCR044 exhibits unique structure and multifaceted mechanisms of action that confer plant protection.</title>
        <authorList>
            <person name="Velivelli S.L.S."/>
            <person name="Czymmek K.J."/>
            <person name="Li H."/>
            <person name="Shaw J.B."/>
            <person name="Buchko G.W."/>
            <person name="Shah D.M."/>
        </authorList>
    </citation>
    <scope>STRUCTURE BY NMR OF 33-68</scope>
    <scope>DISULFIDE BONDS</scope>
</reference>
<keyword evidence="1" id="KW-1133">Transmembrane helix</keyword>
<name>A0A396GSL0_MEDTR</name>
<feature type="domain" description="Late nodulin" evidence="2">
    <location>
        <begin position="7"/>
        <end position="62"/>
    </location>
</feature>
<keyword evidence="1" id="KW-0812">Transmembrane</keyword>
<dbReference type="PDB" id="6U6G">
    <property type="method" value="NMR"/>
    <property type="chains" value="A=33-68"/>
</dbReference>
<dbReference type="SMR" id="A0A396GSL0"/>
<dbReference type="Pfam" id="PF07127">
    <property type="entry name" value="Nodulin_late"/>
    <property type="match status" value="1"/>
</dbReference>
<sequence>MQRVKNMTETLKFVYILILFIFIFLVLMVCDSAFIQLSKPCISDKECSIVKNYRARCRKGYCVRRRIR</sequence>
<dbReference type="Gramene" id="rna38227">
    <property type="protein sequence ID" value="RHN44149.1"/>
    <property type="gene ID" value="gene38227"/>
</dbReference>
<accession>A0A396GSL0</accession>
<dbReference type="EMBL" id="PSQE01000007">
    <property type="protein sequence ID" value="RHN44149.1"/>
    <property type="molecule type" value="Genomic_DNA"/>
</dbReference>
<keyword evidence="5" id="KW-0002">3D-structure</keyword>
<evidence type="ECO:0000256" key="1">
    <source>
        <dbReference type="SAM" id="Phobius"/>
    </source>
</evidence>
<reference evidence="4" key="1">
    <citation type="journal article" date="2018" name="Nat. Plants">
        <title>Whole-genome landscape of Medicago truncatula symbiotic genes.</title>
        <authorList>
            <person name="Pecrix Y."/>
            <person name="Staton S.E."/>
            <person name="Sallet E."/>
            <person name="Lelandais-Briere C."/>
            <person name="Moreau S."/>
            <person name="Carrere S."/>
            <person name="Blein T."/>
            <person name="Jardinaud M.F."/>
            <person name="Latrasse D."/>
            <person name="Zouine M."/>
            <person name="Zahm M."/>
            <person name="Kreplak J."/>
            <person name="Mayjonade B."/>
            <person name="Satge C."/>
            <person name="Perez M."/>
            <person name="Cauet S."/>
            <person name="Marande W."/>
            <person name="Chantry-Darmon C."/>
            <person name="Lopez-Roques C."/>
            <person name="Bouchez O."/>
            <person name="Berard A."/>
            <person name="Debelle F."/>
            <person name="Munos S."/>
            <person name="Bendahmane A."/>
            <person name="Berges H."/>
            <person name="Niebel A."/>
            <person name="Buitink J."/>
            <person name="Frugier F."/>
            <person name="Benhamed M."/>
            <person name="Crespi M."/>
            <person name="Gouzy J."/>
            <person name="Gamas P."/>
        </authorList>
    </citation>
    <scope>NUCLEOTIDE SEQUENCE [LARGE SCALE GENOMIC DNA]</scope>
    <source>
        <strain evidence="4">cv. Jemalong A17</strain>
    </source>
</reference>
<feature type="disulfide bond" evidence="5">
    <location>
        <begin position="47"/>
        <end position="57"/>
    </location>
</feature>
<dbReference type="PDBsum" id="6U6G"/>
<evidence type="ECO:0000259" key="2">
    <source>
        <dbReference type="Pfam" id="PF07127"/>
    </source>
</evidence>
<dbReference type="Proteomes" id="UP000265566">
    <property type="component" value="Chromosome 7"/>
</dbReference>
<protein>
    <submittedName>
        <fullName evidence="3">Putative Late nodulin</fullName>
    </submittedName>
</protein>
<dbReference type="AlphaFoldDB" id="A0A396GSL0"/>
<dbReference type="GO" id="GO:0046872">
    <property type="term" value="F:metal ion binding"/>
    <property type="evidence" value="ECO:0007669"/>
    <property type="project" value="InterPro"/>
</dbReference>
<gene>
    <name evidence="3" type="ORF">MtrunA17_Chr7g0216231</name>
</gene>
<dbReference type="InterPro" id="IPR009810">
    <property type="entry name" value="Nodulin_late_dom"/>
</dbReference>
<feature type="disulfide bond" evidence="5">
    <location>
        <begin position="41"/>
        <end position="62"/>
    </location>
</feature>
<evidence type="ECO:0000313" key="4">
    <source>
        <dbReference type="Proteomes" id="UP000265566"/>
    </source>
</evidence>
<evidence type="ECO:0000313" key="3">
    <source>
        <dbReference type="EMBL" id="RHN44149.1"/>
    </source>
</evidence>